<feature type="domain" description="Aldehyde dehydrogenase" evidence="5">
    <location>
        <begin position="36"/>
        <end position="489"/>
    </location>
</feature>
<evidence type="ECO:0000256" key="3">
    <source>
        <dbReference type="PROSITE-ProRule" id="PRU10007"/>
    </source>
</evidence>
<dbReference type="PROSITE" id="PS00687">
    <property type="entry name" value="ALDEHYDE_DEHYDR_GLU"/>
    <property type="match status" value="1"/>
</dbReference>
<comment type="caution">
    <text evidence="6">The sequence shown here is derived from an EMBL/GenBank/DDBJ whole genome shotgun (WGS) entry which is preliminary data.</text>
</comment>
<dbReference type="Gene3D" id="3.40.309.10">
    <property type="entry name" value="Aldehyde Dehydrogenase, Chain A, domain 2"/>
    <property type="match status" value="1"/>
</dbReference>
<keyword evidence="7" id="KW-1185">Reference proteome</keyword>
<evidence type="ECO:0000259" key="5">
    <source>
        <dbReference type="Pfam" id="PF00171"/>
    </source>
</evidence>
<comment type="similarity">
    <text evidence="1 4">Belongs to the aldehyde dehydrogenase family.</text>
</comment>
<evidence type="ECO:0000256" key="4">
    <source>
        <dbReference type="RuleBase" id="RU003345"/>
    </source>
</evidence>
<dbReference type="InterPro" id="IPR016162">
    <property type="entry name" value="Ald_DH_N"/>
</dbReference>
<dbReference type="PANTHER" id="PTHR11699">
    <property type="entry name" value="ALDEHYDE DEHYDROGENASE-RELATED"/>
    <property type="match status" value="1"/>
</dbReference>
<dbReference type="InterPro" id="IPR016163">
    <property type="entry name" value="Ald_DH_C"/>
</dbReference>
<evidence type="ECO:0000313" key="6">
    <source>
        <dbReference type="EMBL" id="TSH90384.1"/>
    </source>
</evidence>
<evidence type="ECO:0000256" key="1">
    <source>
        <dbReference type="ARBA" id="ARBA00009986"/>
    </source>
</evidence>
<sequence>MTIDHLPADAGYGATAPPRYDLFYGGRWHPPVTGKYEAVIAPATGAILAHVACAGQDDVDLAVAAAQAGFAEWQSIPALERARRLRGLAADIRDHAEELAHLDAMDSGNPVWMMRADVRNAAEKLDYFAGLVTEMKGDSVPVGPHAVNFSVREPLGVAVRIAAFNHPFSFVAGKMAAPLAAGNAMIAKPARQAPLSALRLAQLALPHVPPGVFNVLPGDRDTGDCLVRHPGVAIVGLIGSVPTGKAVMGAGAQTLKRVILELGGKNALIAYPDADPEDVAEAIVSGMNFSWCGQSCGSTSRLFVHESLHEKVLARLPEKCARFVPGLPDDPATTMGSLISSDQFQRVLDYIALGKSEGARLVYGGTLPDDPKLSKGFFIRPTIFDGVEPHMRIAREEIFGPVLCVLKWADESEMIRAVNSLEYGLTCSIWTNDLNVAHRAAAAVQAGYVWINQVTQHFLGAPFGGYKQSGIGREECLDELLAFTQIKNIHIALRQPPAPARRA</sequence>
<dbReference type="SUPFAM" id="SSF53720">
    <property type="entry name" value="ALDH-like"/>
    <property type="match status" value="1"/>
</dbReference>
<dbReference type="RefSeq" id="WP_143950300.1">
    <property type="nucleotide sequence ID" value="NZ_BAABMB010000003.1"/>
</dbReference>
<dbReference type="GO" id="GO:0016620">
    <property type="term" value="F:oxidoreductase activity, acting on the aldehyde or oxo group of donors, NAD or NADP as acceptor"/>
    <property type="evidence" value="ECO:0007669"/>
    <property type="project" value="InterPro"/>
</dbReference>
<gene>
    <name evidence="6" type="ORF">FOZ76_21410</name>
</gene>
<organism evidence="6 7">
    <name type="scientific">Verticiella sediminum</name>
    <dbReference type="NCBI Taxonomy" id="1247510"/>
    <lineage>
        <taxon>Bacteria</taxon>
        <taxon>Pseudomonadati</taxon>
        <taxon>Pseudomonadota</taxon>
        <taxon>Betaproteobacteria</taxon>
        <taxon>Burkholderiales</taxon>
        <taxon>Alcaligenaceae</taxon>
        <taxon>Verticiella</taxon>
    </lineage>
</organism>
<dbReference type="InterPro" id="IPR016161">
    <property type="entry name" value="Ald_DH/histidinol_DH"/>
</dbReference>
<evidence type="ECO:0000313" key="7">
    <source>
        <dbReference type="Proteomes" id="UP000318405"/>
    </source>
</evidence>
<proteinExistence type="inferred from homology"/>
<dbReference type="Proteomes" id="UP000318405">
    <property type="component" value="Unassembled WGS sequence"/>
</dbReference>
<dbReference type="FunFam" id="3.40.309.10:FF:000012">
    <property type="entry name" value="Betaine aldehyde dehydrogenase"/>
    <property type="match status" value="1"/>
</dbReference>
<protein>
    <submittedName>
        <fullName evidence="6">Aldehyde dehydrogenase family protein</fullName>
    </submittedName>
</protein>
<reference evidence="6 7" key="1">
    <citation type="submission" date="2019-07" db="EMBL/GenBank/DDBJ databases">
        <title>Qingshengfaniella alkalisoli gen. nov., sp. nov., isolated from saline soil.</title>
        <authorList>
            <person name="Xu L."/>
            <person name="Huang X.-X."/>
            <person name="Sun J.-Q."/>
        </authorList>
    </citation>
    <scope>NUCLEOTIDE SEQUENCE [LARGE SCALE GENOMIC DNA]</scope>
    <source>
        <strain evidence="6 7">DSM 27279</strain>
    </source>
</reference>
<dbReference type="EMBL" id="VLTJ01000039">
    <property type="protein sequence ID" value="TSH90384.1"/>
    <property type="molecule type" value="Genomic_DNA"/>
</dbReference>
<dbReference type="Gene3D" id="3.40.605.10">
    <property type="entry name" value="Aldehyde Dehydrogenase, Chain A, domain 1"/>
    <property type="match status" value="1"/>
</dbReference>
<dbReference type="InterPro" id="IPR029510">
    <property type="entry name" value="Ald_DH_CS_GLU"/>
</dbReference>
<name>A0A556ABW6_9BURK</name>
<accession>A0A556ABW6</accession>
<dbReference type="InterPro" id="IPR015590">
    <property type="entry name" value="Aldehyde_DH_dom"/>
</dbReference>
<dbReference type="OrthoDB" id="6187633at2"/>
<keyword evidence="2 4" id="KW-0560">Oxidoreductase</keyword>
<dbReference type="AlphaFoldDB" id="A0A556ABW6"/>
<dbReference type="Pfam" id="PF00171">
    <property type="entry name" value="Aldedh"/>
    <property type="match status" value="1"/>
</dbReference>
<dbReference type="FunFam" id="3.40.605.10:FF:000007">
    <property type="entry name" value="NAD/NADP-dependent betaine aldehyde dehydrogenase"/>
    <property type="match status" value="1"/>
</dbReference>
<evidence type="ECO:0000256" key="2">
    <source>
        <dbReference type="ARBA" id="ARBA00023002"/>
    </source>
</evidence>
<feature type="active site" evidence="3">
    <location>
        <position position="261"/>
    </location>
</feature>